<feature type="compositionally biased region" description="Polar residues" evidence="1">
    <location>
        <begin position="57"/>
        <end position="69"/>
    </location>
</feature>
<dbReference type="WBParaSite" id="MCOS_0000938901-mRNA-1">
    <property type="protein sequence ID" value="MCOS_0000938901-mRNA-1"/>
    <property type="gene ID" value="MCOS_0000938901"/>
</dbReference>
<reference evidence="3 4" key="2">
    <citation type="submission" date="2018-10" db="EMBL/GenBank/DDBJ databases">
        <authorList>
            <consortium name="Pathogen Informatics"/>
        </authorList>
    </citation>
    <scope>NUCLEOTIDE SEQUENCE [LARGE SCALE GENOMIC DNA]</scope>
</reference>
<keyword evidence="2" id="KW-0732">Signal</keyword>
<evidence type="ECO:0000313" key="4">
    <source>
        <dbReference type="Proteomes" id="UP000267029"/>
    </source>
</evidence>
<feature type="chain" id="PRO_5043132372" evidence="2">
    <location>
        <begin position="23"/>
        <end position="165"/>
    </location>
</feature>
<evidence type="ECO:0000256" key="2">
    <source>
        <dbReference type="SAM" id="SignalP"/>
    </source>
</evidence>
<dbReference type="EMBL" id="UXSR01005710">
    <property type="protein sequence ID" value="VDD83387.1"/>
    <property type="molecule type" value="Genomic_DNA"/>
</dbReference>
<sequence>MKVTWLFKVLICLCLLLVQIEAGCFSWRRRKTKSNILRAALAAVFDAHRQEPAGNSEDLQQGPPVSSPTEVVERSVETDDCTGGDGDCEEGTPRHAALRLLSRVLSDLLERPQPSRQDIFDFRVTIEWTTAPVLDYDMKSRRQNQQLGALLLIALSPYLATYNGE</sequence>
<accession>A0A0R3UNL2</accession>
<evidence type="ECO:0000313" key="3">
    <source>
        <dbReference type="EMBL" id="VDD83387.1"/>
    </source>
</evidence>
<feature type="compositionally biased region" description="Acidic residues" evidence="1">
    <location>
        <begin position="78"/>
        <end position="88"/>
    </location>
</feature>
<keyword evidence="4" id="KW-1185">Reference proteome</keyword>
<name>A0A0R3UNL2_MESCO</name>
<dbReference type="AlphaFoldDB" id="A0A0R3UNL2"/>
<proteinExistence type="predicted"/>
<protein>
    <submittedName>
        <fullName evidence="3 5">Uncharacterized protein</fullName>
    </submittedName>
</protein>
<evidence type="ECO:0000256" key="1">
    <source>
        <dbReference type="SAM" id="MobiDB-lite"/>
    </source>
</evidence>
<organism evidence="5">
    <name type="scientific">Mesocestoides corti</name>
    <name type="common">Flatworm</name>
    <dbReference type="NCBI Taxonomy" id="53468"/>
    <lineage>
        <taxon>Eukaryota</taxon>
        <taxon>Metazoa</taxon>
        <taxon>Spiralia</taxon>
        <taxon>Lophotrochozoa</taxon>
        <taxon>Platyhelminthes</taxon>
        <taxon>Cestoda</taxon>
        <taxon>Eucestoda</taxon>
        <taxon>Cyclophyllidea</taxon>
        <taxon>Mesocestoididae</taxon>
        <taxon>Mesocestoides</taxon>
    </lineage>
</organism>
<reference evidence="5" key="1">
    <citation type="submission" date="2017-02" db="UniProtKB">
        <authorList>
            <consortium name="WormBaseParasite"/>
        </authorList>
    </citation>
    <scope>IDENTIFICATION</scope>
</reference>
<gene>
    <name evidence="3" type="ORF">MCOS_LOCUS9390</name>
</gene>
<dbReference type="Proteomes" id="UP000267029">
    <property type="component" value="Unassembled WGS sequence"/>
</dbReference>
<feature type="region of interest" description="Disordered" evidence="1">
    <location>
        <begin position="52"/>
        <end position="88"/>
    </location>
</feature>
<feature type="signal peptide" evidence="2">
    <location>
        <begin position="1"/>
        <end position="22"/>
    </location>
</feature>
<evidence type="ECO:0000313" key="5">
    <source>
        <dbReference type="WBParaSite" id="MCOS_0000938901-mRNA-1"/>
    </source>
</evidence>